<keyword evidence="16" id="KW-1185">Reference proteome</keyword>
<keyword evidence="4 11" id="KW-0813">Transport</keyword>
<dbReference type="InterPro" id="IPR003593">
    <property type="entry name" value="AAA+_ATPase"/>
</dbReference>
<feature type="domain" description="ABC transporter" evidence="13">
    <location>
        <begin position="325"/>
        <end position="579"/>
    </location>
</feature>
<name>A0AA41TYL5_9ACTN</name>
<dbReference type="InterPro" id="IPR027417">
    <property type="entry name" value="P-loop_NTPase"/>
</dbReference>
<keyword evidence="10 11" id="KW-0472">Membrane</keyword>
<dbReference type="InterPro" id="IPR035906">
    <property type="entry name" value="MetI-like_sf"/>
</dbReference>
<comment type="subcellular location">
    <subcellularLocation>
        <location evidence="11">Cell membrane</location>
        <topology evidence="11">Multi-pass membrane protein</topology>
    </subcellularLocation>
    <subcellularLocation>
        <location evidence="2">Cell membrane</location>
        <topology evidence="2">Peripheral membrane protein</topology>
    </subcellularLocation>
    <subcellularLocation>
        <location evidence="1">Membrane</location>
        <topology evidence="1">Multi-pass membrane protein</topology>
    </subcellularLocation>
</comment>
<evidence type="ECO:0000256" key="3">
    <source>
        <dbReference type="ARBA" id="ARBA00005417"/>
    </source>
</evidence>
<evidence type="ECO:0000256" key="2">
    <source>
        <dbReference type="ARBA" id="ARBA00004202"/>
    </source>
</evidence>
<dbReference type="PROSITE" id="PS50928">
    <property type="entry name" value="ABC_TM1"/>
    <property type="match status" value="1"/>
</dbReference>
<accession>A0AA41TYL5</accession>
<dbReference type="Gene3D" id="3.40.50.300">
    <property type="entry name" value="P-loop containing nucleotide triphosphate hydrolases"/>
    <property type="match status" value="1"/>
</dbReference>
<dbReference type="SMART" id="SM00382">
    <property type="entry name" value="AAA"/>
    <property type="match status" value="1"/>
</dbReference>
<dbReference type="Pfam" id="PF00528">
    <property type="entry name" value="BPD_transp_1"/>
    <property type="match status" value="1"/>
</dbReference>
<dbReference type="Pfam" id="PF00005">
    <property type="entry name" value="ABC_tran"/>
    <property type="match status" value="1"/>
</dbReference>
<feature type="transmembrane region" description="Helical" evidence="11">
    <location>
        <begin position="99"/>
        <end position="120"/>
    </location>
</feature>
<dbReference type="GO" id="GO:0005524">
    <property type="term" value="F:ATP binding"/>
    <property type="evidence" value="ECO:0007669"/>
    <property type="project" value="UniProtKB-KW"/>
</dbReference>
<dbReference type="SUPFAM" id="SSF52540">
    <property type="entry name" value="P-loop containing nucleoside triphosphate hydrolases"/>
    <property type="match status" value="1"/>
</dbReference>
<dbReference type="GO" id="GO:0055085">
    <property type="term" value="P:transmembrane transport"/>
    <property type="evidence" value="ECO:0007669"/>
    <property type="project" value="InterPro"/>
</dbReference>
<evidence type="ECO:0000259" key="13">
    <source>
        <dbReference type="PROSITE" id="PS50893"/>
    </source>
</evidence>
<evidence type="ECO:0000256" key="7">
    <source>
        <dbReference type="ARBA" id="ARBA00022741"/>
    </source>
</evidence>
<dbReference type="InterPro" id="IPR050388">
    <property type="entry name" value="ABC_Ni/Peptide_Import"/>
</dbReference>
<dbReference type="PANTHER" id="PTHR43297">
    <property type="entry name" value="OLIGOPEPTIDE TRANSPORT ATP-BINDING PROTEIN APPD"/>
    <property type="match status" value="1"/>
</dbReference>
<gene>
    <name evidence="15" type="ORF">LZ495_12005</name>
</gene>
<keyword evidence="5" id="KW-1003">Cell membrane</keyword>
<dbReference type="AlphaFoldDB" id="A0AA41TYL5"/>
<dbReference type="CDD" id="cd03257">
    <property type="entry name" value="ABC_NikE_OppD_transporters"/>
    <property type="match status" value="1"/>
</dbReference>
<evidence type="ECO:0000256" key="11">
    <source>
        <dbReference type="RuleBase" id="RU363032"/>
    </source>
</evidence>
<evidence type="ECO:0000256" key="1">
    <source>
        <dbReference type="ARBA" id="ARBA00004141"/>
    </source>
</evidence>
<feature type="transmembrane region" description="Helical" evidence="11">
    <location>
        <begin position="132"/>
        <end position="152"/>
    </location>
</feature>
<reference evidence="15" key="1">
    <citation type="submission" date="2022-01" db="EMBL/GenBank/DDBJ databases">
        <title>Genome-Based Taxonomic Classification of the Phylum Actinobacteria.</title>
        <authorList>
            <person name="Gao Y."/>
        </authorList>
    </citation>
    <scope>NUCLEOTIDE SEQUENCE</scope>
    <source>
        <strain evidence="15">KLBMP 8922</strain>
    </source>
</reference>
<proteinExistence type="inferred from homology"/>
<dbReference type="InterPro" id="IPR000515">
    <property type="entry name" value="MetI-like"/>
</dbReference>
<dbReference type="PANTHER" id="PTHR43297:SF2">
    <property type="entry name" value="DIPEPTIDE TRANSPORT ATP-BINDING PROTEIN DPPD"/>
    <property type="match status" value="1"/>
</dbReference>
<keyword evidence="8" id="KW-0067">ATP-binding</keyword>
<feature type="transmembrane region" description="Helical" evidence="11">
    <location>
        <begin position="32"/>
        <end position="55"/>
    </location>
</feature>
<comment type="caution">
    <text evidence="15">The sequence shown here is derived from an EMBL/GenBank/DDBJ whole genome shotgun (WGS) entry which is preliminary data.</text>
</comment>
<evidence type="ECO:0000313" key="15">
    <source>
        <dbReference type="EMBL" id="MCF2527938.1"/>
    </source>
</evidence>
<dbReference type="InterPro" id="IPR017871">
    <property type="entry name" value="ABC_transporter-like_CS"/>
</dbReference>
<evidence type="ECO:0000256" key="12">
    <source>
        <dbReference type="SAM" id="MobiDB-lite"/>
    </source>
</evidence>
<dbReference type="SUPFAM" id="SSF161098">
    <property type="entry name" value="MetI-like"/>
    <property type="match status" value="1"/>
</dbReference>
<dbReference type="Gene3D" id="1.10.3720.10">
    <property type="entry name" value="MetI-like"/>
    <property type="match status" value="1"/>
</dbReference>
<evidence type="ECO:0000313" key="16">
    <source>
        <dbReference type="Proteomes" id="UP001165378"/>
    </source>
</evidence>
<evidence type="ECO:0000256" key="10">
    <source>
        <dbReference type="ARBA" id="ARBA00023136"/>
    </source>
</evidence>
<protein>
    <submittedName>
        <fullName evidence="15">Dipeptide/oligopeptide/nickel ABC transporter permease/ATP-binding protein</fullName>
    </submittedName>
</protein>
<comment type="similarity">
    <text evidence="3">Belongs to the ABC transporter superfamily.</text>
</comment>
<sequence length="686" mass="71380">MTATNLLPRNRRPADGPSPGSARTKRRRRPGLMLTLGLTGLGLLVVLAVVAPWIWGDRAEELGPSVHLGSSGEHWLGTDALGRDIFARTMVATRLTLELSALATLIASTVGITLGTLIWVSGPRIRAVGLRVIDVMISYPAVILALAIAAILDPGPKACVIAIGAAGSPSFARLTANLAASVAGRDFVGSARLLGVGPLRLMRRHILPNIAEPLLVLLSVSYAHTLMALSGLSFLGLGVQLPDYDWGQLLAGGLQSLYTNPVEAVGPAVAIVLAGLSASFVGDGLAAAANRSRRADAPAKATKPAEANAAAAVGTAPAVPDDAVLVVDDLRVLRKDGTALVDGVSFHIGAAEIVGVVGESGSGKSLTAMAAARLLPGGLHATARTAELRHPDSAALDLVAPGAENAETRRRLAVEIGIVYQDPSASFNPALKLGGQLTETLRVHLKASRREAREQAIEQLDFVRLTDPASRLRQYPHELSGGMRQRAMIAAALLTRPRLIIADEPTTALDVTVQAEVLRLLRAANERDGTAMLFISHDIAVVGDLCDRVLVMYAGRLVEELTAEDVREGRARHPYTQALLAATPRLDTAAAAPAESAGGPEASAGEPASAEPVRTLAAIPGRPPQPDERPPGCAFAPRCPQVLAACHDTPPPVHSPAPGLSVLCHLEQAGARTGETGTDKPLEAAR</sequence>
<keyword evidence="9 11" id="KW-1133">Transmembrane helix</keyword>
<dbReference type="PROSITE" id="PS00211">
    <property type="entry name" value="ABC_TRANSPORTER_1"/>
    <property type="match status" value="1"/>
</dbReference>
<dbReference type="EMBL" id="JAKFHA010000005">
    <property type="protein sequence ID" value="MCF2527938.1"/>
    <property type="molecule type" value="Genomic_DNA"/>
</dbReference>
<evidence type="ECO:0000259" key="14">
    <source>
        <dbReference type="PROSITE" id="PS50928"/>
    </source>
</evidence>
<feature type="region of interest" description="Disordered" evidence="12">
    <location>
        <begin position="589"/>
        <end position="612"/>
    </location>
</feature>
<keyword evidence="7" id="KW-0547">Nucleotide-binding</keyword>
<dbReference type="GO" id="GO:0005886">
    <property type="term" value="C:plasma membrane"/>
    <property type="evidence" value="ECO:0007669"/>
    <property type="project" value="UniProtKB-SubCell"/>
</dbReference>
<evidence type="ECO:0000256" key="8">
    <source>
        <dbReference type="ARBA" id="ARBA00022840"/>
    </source>
</evidence>
<dbReference type="GO" id="GO:0015833">
    <property type="term" value="P:peptide transport"/>
    <property type="evidence" value="ECO:0007669"/>
    <property type="project" value="InterPro"/>
</dbReference>
<dbReference type="RefSeq" id="WP_235052105.1">
    <property type="nucleotide sequence ID" value="NZ_JAKFHA010000005.1"/>
</dbReference>
<dbReference type="Proteomes" id="UP001165378">
    <property type="component" value="Unassembled WGS sequence"/>
</dbReference>
<dbReference type="InterPro" id="IPR013563">
    <property type="entry name" value="Oligopep_ABC_C"/>
</dbReference>
<comment type="similarity">
    <text evidence="11">Belongs to the binding-protein-dependent transport system permease family.</text>
</comment>
<dbReference type="Pfam" id="PF08352">
    <property type="entry name" value="oligo_HPY"/>
    <property type="match status" value="2"/>
</dbReference>
<dbReference type="InterPro" id="IPR003439">
    <property type="entry name" value="ABC_transporter-like_ATP-bd"/>
</dbReference>
<dbReference type="GO" id="GO:0016887">
    <property type="term" value="F:ATP hydrolysis activity"/>
    <property type="evidence" value="ECO:0007669"/>
    <property type="project" value="InterPro"/>
</dbReference>
<evidence type="ECO:0000256" key="9">
    <source>
        <dbReference type="ARBA" id="ARBA00022989"/>
    </source>
</evidence>
<feature type="domain" description="ABC transmembrane type-1" evidence="14">
    <location>
        <begin position="93"/>
        <end position="282"/>
    </location>
</feature>
<feature type="region of interest" description="Disordered" evidence="12">
    <location>
        <begin position="1"/>
        <end position="26"/>
    </location>
</feature>
<dbReference type="CDD" id="cd06261">
    <property type="entry name" value="TM_PBP2"/>
    <property type="match status" value="1"/>
</dbReference>
<dbReference type="PROSITE" id="PS50893">
    <property type="entry name" value="ABC_TRANSPORTER_2"/>
    <property type="match status" value="1"/>
</dbReference>
<evidence type="ECO:0000256" key="5">
    <source>
        <dbReference type="ARBA" id="ARBA00022475"/>
    </source>
</evidence>
<evidence type="ECO:0000256" key="6">
    <source>
        <dbReference type="ARBA" id="ARBA00022692"/>
    </source>
</evidence>
<evidence type="ECO:0000256" key="4">
    <source>
        <dbReference type="ARBA" id="ARBA00022448"/>
    </source>
</evidence>
<keyword evidence="6 11" id="KW-0812">Transmembrane</keyword>
<organism evidence="15 16">
    <name type="scientific">Yinghuangia soli</name>
    <dbReference type="NCBI Taxonomy" id="2908204"/>
    <lineage>
        <taxon>Bacteria</taxon>
        <taxon>Bacillati</taxon>
        <taxon>Actinomycetota</taxon>
        <taxon>Actinomycetes</taxon>
        <taxon>Kitasatosporales</taxon>
        <taxon>Streptomycetaceae</taxon>
        <taxon>Yinghuangia</taxon>
    </lineage>
</organism>